<dbReference type="Pfam" id="PF13148">
    <property type="entry name" value="DUF3987"/>
    <property type="match status" value="1"/>
</dbReference>
<dbReference type="AlphaFoldDB" id="A0A5C5Y490"/>
<proteinExistence type="predicted"/>
<evidence type="ECO:0000313" key="2">
    <source>
        <dbReference type="EMBL" id="TWT69451.1"/>
    </source>
</evidence>
<accession>A0A5C5Y490</accession>
<evidence type="ECO:0000313" key="3">
    <source>
        <dbReference type="Proteomes" id="UP000317238"/>
    </source>
</evidence>
<evidence type="ECO:0000256" key="1">
    <source>
        <dbReference type="SAM" id="MobiDB-lite"/>
    </source>
</evidence>
<sequence>MKMPPKLESLPPHVDQNEIDRRVKEETEPVTWTDPEELPDELPPVMPYASDLLPSSVGRAVDDIAERMQCPPDYPAASMLVAMAAVVGCRLGIRPKKRDDWLVVPNLWGCVVGRPSLKKTPATKGAEKQLRYIEARSREQLADDIEDAEVEAMLFEPQKKLLESQMKAALKKGDKEAARSYAAELKGLAEIKPPESRRIIAKETSIQKLCEMLGRHPAGMMLFIDELLGWMRKLDRDDQAGVRQVYLSLWNGTEIVNDDTITRGELSARGCVSVFGCFTPGGLTEYVSAAIRGGRADDGLVQRLQVTVWPDAPKDYKQVDRWPDGPAKEQLRQTFEQLADIDSAAIGDTDRFDDDGIPFLHFDDDGQSLFNDWDSKHQRRLRGDDLPEAFESHLSKYASMVPSIALLLHLASGQRGPVSGLATSTAIRWAEYLESHARRLYAVATSPQRQHAGPLLRRLIAWPEDRPIRAAAIAKRGWSGLTSAEVVKETLGLLADSGWVRAIDAKPTKAGGRPTTDWIVHPQAASFLAAYEKPPPETPKTHPTRSFGGFVGSNLGSSGENVSGELEGGIV</sequence>
<feature type="region of interest" description="Disordered" evidence="1">
    <location>
        <begin position="1"/>
        <end position="42"/>
    </location>
</feature>
<reference evidence="2 3" key="1">
    <citation type="submission" date="2019-02" db="EMBL/GenBank/DDBJ databases">
        <title>Deep-cultivation of Planctomycetes and their phenomic and genomic characterization uncovers novel biology.</title>
        <authorList>
            <person name="Wiegand S."/>
            <person name="Jogler M."/>
            <person name="Boedeker C."/>
            <person name="Pinto D."/>
            <person name="Vollmers J."/>
            <person name="Rivas-Marin E."/>
            <person name="Kohn T."/>
            <person name="Peeters S.H."/>
            <person name="Heuer A."/>
            <person name="Rast P."/>
            <person name="Oberbeckmann S."/>
            <person name="Bunk B."/>
            <person name="Jeske O."/>
            <person name="Meyerdierks A."/>
            <person name="Storesund J.E."/>
            <person name="Kallscheuer N."/>
            <person name="Luecker S."/>
            <person name="Lage O.M."/>
            <person name="Pohl T."/>
            <person name="Merkel B.J."/>
            <person name="Hornburger P."/>
            <person name="Mueller R.-W."/>
            <person name="Bruemmer F."/>
            <person name="Labrenz M."/>
            <person name="Spormann A.M."/>
            <person name="Op Den Camp H."/>
            <person name="Overmann J."/>
            <person name="Amann R."/>
            <person name="Jetten M.S.M."/>
            <person name="Mascher T."/>
            <person name="Medema M.H."/>
            <person name="Devos D.P."/>
            <person name="Kaster A.-K."/>
            <person name="Ovreas L."/>
            <person name="Rohde M."/>
            <person name="Galperin M.Y."/>
            <person name="Jogler C."/>
        </authorList>
    </citation>
    <scope>NUCLEOTIDE SEQUENCE [LARGE SCALE GENOMIC DNA]</scope>
    <source>
        <strain evidence="2 3">Pan14r</strain>
    </source>
</reference>
<dbReference type="InterPro" id="IPR025048">
    <property type="entry name" value="DUF3987"/>
</dbReference>
<evidence type="ECO:0008006" key="4">
    <source>
        <dbReference type="Google" id="ProtNLM"/>
    </source>
</evidence>
<dbReference type="OrthoDB" id="279540at2"/>
<feature type="region of interest" description="Disordered" evidence="1">
    <location>
        <begin position="552"/>
        <end position="571"/>
    </location>
</feature>
<protein>
    <recommendedName>
        <fullName evidence="4">DUF3987 domain-containing protein</fullName>
    </recommendedName>
</protein>
<name>A0A5C5Y490_9PLAN</name>
<gene>
    <name evidence="2" type="ORF">Pan14r_17370</name>
</gene>
<dbReference type="Proteomes" id="UP000317238">
    <property type="component" value="Unassembled WGS sequence"/>
</dbReference>
<organism evidence="2 3">
    <name type="scientific">Crateriforma conspicua</name>
    <dbReference type="NCBI Taxonomy" id="2527996"/>
    <lineage>
        <taxon>Bacteria</taxon>
        <taxon>Pseudomonadati</taxon>
        <taxon>Planctomycetota</taxon>
        <taxon>Planctomycetia</taxon>
        <taxon>Planctomycetales</taxon>
        <taxon>Planctomycetaceae</taxon>
        <taxon>Crateriforma</taxon>
    </lineage>
</organism>
<dbReference type="EMBL" id="SJPL01000001">
    <property type="protein sequence ID" value="TWT69451.1"/>
    <property type="molecule type" value="Genomic_DNA"/>
</dbReference>
<feature type="compositionally biased region" description="Basic and acidic residues" evidence="1">
    <location>
        <begin position="15"/>
        <end position="27"/>
    </location>
</feature>
<keyword evidence="3" id="KW-1185">Reference proteome</keyword>
<comment type="caution">
    <text evidence="2">The sequence shown here is derived from an EMBL/GenBank/DDBJ whole genome shotgun (WGS) entry which is preliminary data.</text>
</comment>
<dbReference type="RefSeq" id="WP_146438878.1">
    <property type="nucleotide sequence ID" value="NZ_SJPL01000001.1"/>
</dbReference>